<dbReference type="Proteomes" id="UP000596661">
    <property type="component" value="Unassembled WGS sequence"/>
</dbReference>
<protein>
    <submittedName>
        <fullName evidence="1">Uncharacterized protein</fullName>
    </submittedName>
</protein>
<organism evidence="1 2">
    <name type="scientific">Cannabis sativa</name>
    <name type="common">Hemp</name>
    <name type="synonym">Marijuana</name>
    <dbReference type="NCBI Taxonomy" id="3483"/>
    <lineage>
        <taxon>Eukaryota</taxon>
        <taxon>Viridiplantae</taxon>
        <taxon>Streptophyta</taxon>
        <taxon>Embryophyta</taxon>
        <taxon>Tracheophyta</taxon>
        <taxon>Spermatophyta</taxon>
        <taxon>Magnoliopsida</taxon>
        <taxon>eudicotyledons</taxon>
        <taxon>Gunneridae</taxon>
        <taxon>Pentapetalae</taxon>
        <taxon>rosids</taxon>
        <taxon>fabids</taxon>
        <taxon>Rosales</taxon>
        <taxon>Cannabaceae</taxon>
        <taxon>Cannabis</taxon>
    </lineage>
</organism>
<name>A0A803QKN5_CANSA</name>
<dbReference type="Gramene" id="evm.model.10.1714">
    <property type="protein sequence ID" value="cds.evm.model.10.1714"/>
    <property type="gene ID" value="evm.TU.10.1714"/>
</dbReference>
<reference evidence="1" key="1">
    <citation type="submission" date="2021-03" db="UniProtKB">
        <authorList>
            <consortium name="EnsemblPlants"/>
        </authorList>
    </citation>
    <scope>IDENTIFICATION</scope>
</reference>
<evidence type="ECO:0000313" key="1">
    <source>
        <dbReference type="EnsemblPlants" id="cds.evm.model.10.1714"/>
    </source>
</evidence>
<keyword evidence="2" id="KW-1185">Reference proteome</keyword>
<proteinExistence type="predicted"/>
<dbReference type="AlphaFoldDB" id="A0A803QKN5"/>
<dbReference type="EMBL" id="UZAU01000821">
    <property type="status" value="NOT_ANNOTATED_CDS"/>
    <property type="molecule type" value="Genomic_DNA"/>
</dbReference>
<sequence length="144" mass="15677">MLMFYSTKSSKGGAMISSSFRFPQPTMLTTAAAVVVVVVLMTNTINHCCDAAMLLKSNVTYDRYCLNDNCLIAEDLELEFLMDSHVSRILADTKNHEQGTGGSGDPDKPVEACGKTKPGAQYCLDGGKKVPVNTCSKYKRNHCN</sequence>
<dbReference type="EnsemblPlants" id="evm.model.10.1714">
    <property type="protein sequence ID" value="cds.evm.model.10.1714"/>
    <property type="gene ID" value="evm.TU.10.1714"/>
</dbReference>
<accession>A0A803QKN5</accession>
<evidence type="ECO:0000313" key="2">
    <source>
        <dbReference type="Proteomes" id="UP000596661"/>
    </source>
</evidence>